<dbReference type="RefSeq" id="WP_377174631.1">
    <property type="nucleotide sequence ID" value="NZ_JBHUJA010000046.1"/>
</dbReference>
<evidence type="ECO:0000256" key="1">
    <source>
        <dbReference type="SAM" id="Coils"/>
    </source>
</evidence>
<gene>
    <name evidence="2" type="ORF">JIN78_13245</name>
</gene>
<dbReference type="Gene3D" id="3.40.50.300">
    <property type="entry name" value="P-loop containing nucleotide triphosphate hydrolases"/>
    <property type="match status" value="1"/>
</dbReference>
<proteinExistence type="predicted"/>
<comment type="caution">
    <text evidence="2">The sequence shown here is derived from an EMBL/GenBank/DDBJ whole genome shotgun (WGS) entry which is preliminary data.</text>
</comment>
<dbReference type="Proteomes" id="UP000604083">
    <property type="component" value="Unassembled WGS sequence"/>
</dbReference>
<accession>A0A934RQC2</accession>
<protein>
    <submittedName>
        <fullName evidence="2">Uncharacterized protein</fullName>
    </submittedName>
</protein>
<keyword evidence="3" id="KW-1185">Reference proteome</keyword>
<keyword evidence="1" id="KW-0175">Coiled coil</keyword>
<feature type="coiled-coil region" evidence="1">
    <location>
        <begin position="64"/>
        <end position="91"/>
    </location>
</feature>
<dbReference type="AlphaFoldDB" id="A0A934RQC2"/>
<evidence type="ECO:0000313" key="3">
    <source>
        <dbReference type="Proteomes" id="UP000604083"/>
    </source>
</evidence>
<dbReference type="EMBL" id="JAENIO010000038">
    <property type="protein sequence ID" value="MBK1835030.1"/>
    <property type="molecule type" value="Genomic_DNA"/>
</dbReference>
<organism evidence="2 3">
    <name type="scientific">Roseibacillus ishigakijimensis</name>
    <dbReference type="NCBI Taxonomy" id="454146"/>
    <lineage>
        <taxon>Bacteria</taxon>
        <taxon>Pseudomonadati</taxon>
        <taxon>Verrucomicrobiota</taxon>
        <taxon>Verrucomicrobiia</taxon>
        <taxon>Verrucomicrobiales</taxon>
        <taxon>Verrucomicrobiaceae</taxon>
        <taxon>Roseibacillus</taxon>
    </lineage>
</organism>
<evidence type="ECO:0000313" key="2">
    <source>
        <dbReference type="EMBL" id="MBK1835030.1"/>
    </source>
</evidence>
<name>A0A934RQC2_9BACT</name>
<dbReference type="SUPFAM" id="SSF52540">
    <property type="entry name" value="P-loop containing nucleoside triphosphate hydrolases"/>
    <property type="match status" value="1"/>
</dbReference>
<reference evidence="2" key="1">
    <citation type="submission" date="2021-01" db="EMBL/GenBank/DDBJ databases">
        <title>Modified the classification status of verrucomicrobia.</title>
        <authorList>
            <person name="Feng X."/>
        </authorList>
    </citation>
    <scope>NUCLEOTIDE SEQUENCE</scope>
    <source>
        <strain evidence="2">KCTC 12986</strain>
    </source>
</reference>
<dbReference type="InterPro" id="IPR027417">
    <property type="entry name" value="P-loop_NTPase"/>
</dbReference>
<sequence length="273" mass="31428">MPAVKKLRFSEPEIRVCARCGDEFEHFDWLSPDGKPITGLVADEEGQITAETDESESVYCDPCIEQLNEDLKREQERRARIERCAKRWESAVPAVYRETKKDYPGFSLRLLAQSMSWSRGEIPLNRRKEPLFDELRLFFGLIGESGRCKTRVLALVAKQLIWEEKGIFWINSSQYQWCCQNQFGEHSKKAQAVLERCLRTPYLFFDDIGSLKSSGTVVDNLYALLEQRTAGQRPMLWTSNETISEMLAGDGITEKARKRNLSRLSGFSNILEI</sequence>